<comment type="caution">
    <text evidence="6">The sequence shown here is derived from an EMBL/GenBank/DDBJ whole genome shotgun (WGS) entry which is preliminary data.</text>
</comment>
<feature type="transmembrane region" description="Helical" evidence="5">
    <location>
        <begin position="226"/>
        <end position="247"/>
    </location>
</feature>
<evidence type="ECO:0000256" key="3">
    <source>
        <dbReference type="ARBA" id="ARBA00022989"/>
    </source>
</evidence>
<keyword evidence="3 5" id="KW-1133">Transmembrane helix</keyword>
<evidence type="ECO:0000256" key="4">
    <source>
        <dbReference type="ARBA" id="ARBA00023136"/>
    </source>
</evidence>
<name>A0ABV6C5J0_9ACTN</name>
<keyword evidence="2 5" id="KW-0812">Transmembrane</keyword>
<dbReference type="PANTHER" id="PTHR43077">
    <property type="entry name" value="TRANSPORT PERMEASE YVFS-RELATED"/>
    <property type="match status" value="1"/>
</dbReference>
<evidence type="ECO:0000256" key="5">
    <source>
        <dbReference type="SAM" id="Phobius"/>
    </source>
</evidence>
<dbReference type="Proteomes" id="UP001589788">
    <property type="component" value="Unassembled WGS sequence"/>
</dbReference>
<feature type="transmembrane region" description="Helical" evidence="5">
    <location>
        <begin position="193"/>
        <end position="214"/>
    </location>
</feature>
<evidence type="ECO:0000313" key="7">
    <source>
        <dbReference type="Proteomes" id="UP001589788"/>
    </source>
</evidence>
<feature type="transmembrane region" description="Helical" evidence="5">
    <location>
        <begin position="254"/>
        <end position="280"/>
    </location>
</feature>
<feature type="transmembrane region" description="Helical" evidence="5">
    <location>
        <begin position="161"/>
        <end position="181"/>
    </location>
</feature>
<comment type="subcellular location">
    <subcellularLocation>
        <location evidence="1">Membrane</location>
        <topology evidence="1">Multi-pass membrane protein</topology>
    </subcellularLocation>
</comment>
<sequence>MTEGAASWERRGWAEVKDAVTPRAALFVVGVLALQLGFIASFLGAFHHPTPHRVPLAVSGPPAEVQAAVRLLDRLPGHPLAASPVGSPGIGRRDLLDQRVDGVLELRSPTTVRLEVASAGGPSVAQALEQVLGDVAAGAHLHLVVRDLVPPVRGDYDGLSAFYLVIGWTVGGYLVASLLGVTAGSRPANLERALVRLGALGLYAVVSGFAGAAIAGPGLHSLPSDVAALGALGALLVFAAGAFTVGLQVLAGTIGIGLAIVLFVVLGDPAAGGAFGWSLLPAFWRDLGPWLPTGAATAATRTIVYFDGRGVLPRLLVLGGYALAGVVLTLAALLPRLDRDELAPDGTSGPASA</sequence>
<dbReference type="EMBL" id="JBHLYQ010000196">
    <property type="protein sequence ID" value="MFC0082944.1"/>
    <property type="molecule type" value="Genomic_DNA"/>
</dbReference>
<protein>
    <submittedName>
        <fullName evidence="6">DUF3533 domain-containing protein</fullName>
    </submittedName>
</protein>
<evidence type="ECO:0000256" key="2">
    <source>
        <dbReference type="ARBA" id="ARBA00022692"/>
    </source>
</evidence>
<keyword evidence="4 5" id="KW-0472">Membrane</keyword>
<accession>A0ABV6C5J0</accession>
<dbReference type="PANTHER" id="PTHR43077:SF10">
    <property type="entry name" value="TRANSPORT PERMEASE PROTEIN"/>
    <property type="match status" value="1"/>
</dbReference>
<proteinExistence type="predicted"/>
<organism evidence="6 7">
    <name type="scientific">Aciditerrimonas ferrireducens</name>
    <dbReference type="NCBI Taxonomy" id="667306"/>
    <lineage>
        <taxon>Bacteria</taxon>
        <taxon>Bacillati</taxon>
        <taxon>Actinomycetota</taxon>
        <taxon>Acidimicrobiia</taxon>
        <taxon>Acidimicrobiales</taxon>
        <taxon>Acidimicrobiaceae</taxon>
        <taxon>Aciditerrimonas</taxon>
    </lineage>
</organism>
<dbReference type="InterPro" id="IPR051328">
    <property type="entry name" value="T7SS_ABC-Transporter"/>
</dbReference>
<evidence type="ECO:0000313" key="6">
    <source>
        <dbReference type="EMBL" id="MFC0082944.1"/>
    </source>
</evidence>
<reference evidence="6 7" key="1">
    <citation type="submission" date="2024-09" db="EMBL/GenBank/DDBJ databases">
        <authorList>
            <person name="Sun Q."/>
            <person name="Mori K."/>
        </authorList>
    </citation>
    <scope>NUCLEOTIDE SEQUENCE [LARGE SCALE GENOMIC DNA]</scope>
    <source>
        <strain evidence="6 7">JCM 15389</strain>
    </source>
</reference>
<evidence type="ECO:0000256" key="1">
    <source>
        <dbReference type="ARBA" id="ARBA00004141"/>
    </source>
</evidence>
<gene>
    <name evidence="6" type="ORF">ACFFRE_12475</name>
</gene>
<keyword evidence="7" id="KW-1185">Reference proteome</keyword>
<dbReference type="RefSeq" id="WP_377790662.1">
    <property type="nucleotide sequence ID" value="NZ_JBHLYQ010000196.1"/>
</dbReference>
<feature type="transmembrane region" description="Helical" evidence="5">
    <location>
        <begin position="24"/>
        <end position="46"/>
    </location>
</feature>
<feature type="transmembrane region" description="Helical" evidence="5">
    <location>
        <begin position="315"/>
        <end position="334"/>
    </location>
</feature>